<reference evidence="2" key="2">
    <citation type="submission" date="2020-09" db="EMBL/GenBank/DDBJ databases">
        <authorList>
            <person name="Sun Q."/>
            <person name="Ohkuma M."/>
        </authorList>
    </citation>
    <scope>NUCLEOTIDE SEQUENCE</scope>
    <source>
        <strain evidence="2">JCM 19596</strain>
    </source>
</reference>
<organism evidence="2 3">
    <name type="scientific">Halocalculus aciditolerans</name>
    <dbReference type="NCBI Taxonomy" id="1383812"/>
    <lineage>
        <taxon>Archaea</taxon>
        <taxon>Methanobacteriati</taxon>
        <taxon>Methanobacteriota</taxon>
        <taxon>Stenosarchaea group</taxon>
        <taxon>Halobacteria</taxon>
        <taxon>Halobacteriales</taxon>
        <taxon>Halobacteriaceae</taxon>
        <taxon>Halocalculus</taxon>
    </lineage>
</organism>
<dbReference type="InterPro" id="IPR036388">
    <property type="entry name" value="WH-like_DNA-bd_sf"/>
</dbReference>
<sequence>MDDLTGFQRDLFYVVAGLDEPKGITVQRELESAYGSSVIHARVYQNLDTLEGESLVEKGAKDARTNYYDLTEAGEDVIRERREWEREYLAESDVEVEAVTDT</sequence>
<evidence type="ECO:0000313" key="3">
    <source>
        <dbReference type="Proteomes" id="UP000607197"/>
    </source>
</evidence>
<dbReference type="Gene3D" id="1.10.10.10">
    <property type="entry name" value="Winged helix-like DNA-binding domain superfamily/Winged helix DNA-binding domain"/>
    <property type="match status" value="1"/>
</dbReference>
<dbReference type="EMBL" id="BMPG01000002">
    <property type="protein sequence ID" value="GGL60637.1"/>
    <property type="molecule type" value="Genomic_DNA"/>
</dbReference>
<dbReference type="RefSeq" id="WP_188978230.1">
    <property type="nucleotide sequence ID" value="NZ_BMPG01000002.1"/>
</dbReference>
<evidence type="ECO:0000313" key="2">
    <source>
        <dbReference type="EMBL" id="GGL60637.1"/>
    </source>
</evidence>
<dbReference type="SUPFAM" id="SSF46785">
    <property type="entry name" value="Winged helix' DNA-binding domain"/>
    <property type="match status" value="1"/>
</dbReference>
<evidence type="ECO:0000259" key="1">
    <source>
        <dbReference type="Pfam" id="PF03551"/>
    </source>
</evidence>
<keyword evidence="3" id="KW-1185">Reference proteome</keyword>
<feature type="domain" description="Transcription regulator PadR N-terminal" evidence="1">
    <location>
        <begin position="22"/>
        <end position="79"/>
    </location>
</feature>
<dbReference type="InterPro" id="IPR036390">
    <property type="entry name" value="WH_DNA-bd_sf"/>
</dbReference>
<comment type="caution">
    <text evidence="2">The sequence shown here is derived from an EMBL/GenBank/DDBJ whole genome shotgun (WGS) entry which is preliminary data.</text>
</comment>
<protein>
    <submittedName>
        <fullName evidence="2">PadR family transcriptional regulator</fullName>
    </submittedName>
</protein>
<reference evidence="2" key="1">
    <citation type="journal article" date="2014" name="Int. J. Syst. Evol. Microbiol.">
        <title>Complete genome sequence of Corynebacterium casei LMG S-19264T (=DSM 44701T), isolated from a smear-ripened cheese.</title>
        <authorList>
            <consortium name="US DOE Joint Genome Institute (JGI-PGF)"/>
            <person name="Walter F."/>
            <person name="Albersmeier A."/>
            <person name="Kalinowski J."/>
            <person name="Ruckert C."/>
        </authorList>
    </citation>
    <scope>NUCLEOTIDE SEQUENCE</scope>
    <source>
        <strain evidence="2">JCM 19596</strain>
    </source>
</reference>
<dbReference type="InterPro" id="IPR005149">
    <property type="entry name" value="Tscrpt_reg_PadR_N"/>
</dbReference>
<name>A0A830FCB6_9EURY</name>
<gene>
    <name evidence="2" type="ORF">GCM10009039_18640</name>
</gene>
<dbReference type="OrthoDB" id="190025at2157"/>
<dbReference type="AlphaFoldDB" id="A0A830FCB6"/>
<dbReference type="Pfam" id="PF03551">
    <property type="entry name" value="PadR"/>
    <property type="match status" value="1"/>
</dbReference>
<dbReference type="Proteomes" id="UP000607197">
    <property type="component" value="Unassembled WGS sequence"/>
</dbReference>
<accession>A0A830FCB6</accession>
<proteinExistence type="predicted"/>